<dbReference type="AlphaFoldDB" id="A0A7S0ZNQ0"/>
<evidence type="ECO:0000256" key="2">
    <source>
        <dbReference type="ARBA" id="ARBA00022692"/>
    </source>
</evidence>
<dbReference type="EMBL" id="HBFQ01002624">
    <property type="protein sequence ID" value="CAD8827435.1"/>
    <property type="molecule type" value="Transcribed_RNA"/>
</dbReference>
<evidence type="ECO:0000256" key="5">
    <source>
        <dbReference type="SAM" id="Phobius"/>
    </source>
</evidence>
<feature type="transmembrane region" description="Helical" evidence="5">
    <location>
        <begin position="249"/>
        <end position="269"/>
    </location>
</feature>
<evidence type="ECO:0008006" key="7">
    <source>
        <dbReference type="Google" id="ProtNLM"/>
    </source>
</evidence>
<reference evidence="6" key="1">
    <citation type="submission" date="2021-01" db="EMBL/GenBank/DDBJ databases">
        <authorList>
            <person name="Corre E."/>
            <person name="Pelletier E."/>
            <person name="Niang G."/>
            <person name="Scheremetjew M."/>
            <person name="Finn R."/>
            <person name="Kale V."/>
            <person name="Holt S."/>
            <person name="Cochrane G."/>
            <person name="Meng A."/>
            <person name="Brown T."/>
            <person name="Cohen L."/>
        </authorList>
    </citation>
    <scope>NUCLEOTIDE SEQUENCE</scope>
</reference>
<protein>
    <recommendedName>
        <fullName evidence="7">Sugar phosphate transporter domain-containing protein</fullName>
    </recommendedName>
</protein>
<proteinExistence type="predicted"/>
<gene>
    <name evidence="6" type="ORF">NSCI0253_LOCUS1781</name>
</gene>
<feature type="transmembrane region" description="Helical" evidence="5">
    <location>
        <begin position="303"/>
        <end position="324"/>
    </location>
</feature>
<feature type="transmembrane region" description="Helical" evidence="5">
    <location>
        <begin position="206"/>
        <end position="229"/>
    </location>
</feature>
<organism evidence="6">
    <name type="scientific">Noctiluca scintillans</name>
    <name type="common">Sea sparkle</name>
    <name type="synonym">Red tide dinoflagellate</name>
    <dbReference type="NCBI Taxonomy" id="2966"/>
    <lineage>
        <taxon>Eukaryota</taxon>
        <taxon>Sar</taxon>
        <taxon>Alveolata</taxon>
        <taxon>Dinophyceae</taxon>
        <taxon>Noctilucales</taxon>
        <taxon>Noctilucaceae</taxon>
        <taxon>Noctiluca</taxon>
    </lineage>
</organism>
<keyword evidence="2 5" id="KW-0812">Transmembrane</keyword>
<sequence length="348" mass="37798">MADSSTSAPRLSELCLALGLGVAYIAISTLLISYNKWLMSPLRFPFSAGLGVLHTTSCSLMAFLVYAVKPSLAPTLSNPTPGSEMNMGVFFKAVLPIALCFTLQIVLSNHAYLYADIAFLQMMKESNVVAVYGFCVAFGLEAFAWKKVGLVCCIVFSTWCTIQGELHFTMAAFLLQGTSFFAESLKITLQGLLLSSAGIKFDALSFLLIVMPSCAFLFGTFLALCAWVVPANLMIMPIPGWADWTRMPGHLLLNALTAISLNIIGTLFLKYSSALSYVVAGILKDTLIVMTGIILMGHETTPLQFGGFLCQICFISLWSCMKAFPGEIERRVRMLMGKGETSEDAKAL</sequence>
<dbReference type="PANTHER" id="PTHR11132">
    <property type="entry name" value="SOLUTE CARRIER FAMILY 35"/>
    <property type="match status" value="1"/>
</dbReference>
<keyword evidence="3 5" id="KW-1133">Transmembrane helix</keyword>
<feature type="transmembrane region" description="Helical" evidence="5">
    <location>
        <begin position="46"/>
        <end position="68"/>
    </location>
</feature>
<evidence type="ECO:0000313" key="6">
    <source>
        <dbReference type="EMBL" id="CAD8827435.1"/>
    </source>
</evidence>
<accession>A0A7S0ZNQ0</accession>
<dbReference type="InterPro" id="IPR050186">
    <property type="entry name" value="TPT_transporter"/>
</dbReference>
<comment type="subcellular location">
    <subcellularLocation>
        <location evidence="1">Membrane</location>
        <topology evidence="1">Multi-pass membrane protein</topology>
    </subcellularLocation>
</comment>
<feature type="transmembrane region" description="Helical" evidence="5">
    <location>
        <begin position="16"/>
        <end position="34"/>
    </location>
</feature>
<feature type="transmembrane region" description="Helical" evidence="5">
    <location>
        <begin position="276"/>
        <end position="297"/>
    </location>
</feature>
<feature type="transmembrane region" description="Helical" evidence="5">
    <location>
        <begin position="88"/>
        <end position="107"/>
    </location>
</feature>
<feature type="transmembrane region" description="Helical" evidence="5">
    <location>
        <begin position="128"/>
        <end position="146"/>
    </location>
</feature>
<evidence type="ECO:0000256" key="4">
    <source>
        <dbReference type="ARBA" id="ARBA00023136"/>
    </source>
</evidence>
<evidence type="ECO:0000256" key="3">
    <source>
        <dbReference type="ARBA" id="ARBA00022989"/>
    </source>
</evidence>
<evidence type="ECO:0000256" key="1">
    <source>
        <dbReference type="ARBA" id="ARBA00004141"/>
    </source>
</evidence>
<dbReference type="GO" id="GO:0016020">
    <property type="term" value="C:membrane"/>
    <property type="evidence" value="ECO:0007669"/>
    <property type="project" value="UniProtKB-SubCell"/>
</dbReference>
<keyword evidence="4 5" id="KW-0472">Membrane</keyword>
<name>A0A7S0ZNQ0_NOCSC</name>